<evidence type="ECO:0000313" key="6">
    <source>
        <dbReference type="Proteomes" id="UP000006671"/>
    </source>
</evidence>
<dbReference type="VEuPathDB" id="AmoebaDB:NAEGRDRAFT_78652"/>
<dbReference type="Proteomes" id="UP000006671">
    <property type="component" value="Unassembled WGS sequence"/>
</dbReference>
<dbReference type="EMBL" id="GG738852">
    <property type="protein sequence ID" value="EFC48073.1"/>
    <property type="molecule type" value="Genomic_DNA"/>
</dbReference>
<comment type="subcellular location">
    <subcellularLocation>
        <location evidence="1">Mitochondrion</location>
    </subcellularLocation>
</comment>
<dbReference type="STRING" id="5762.D2V599"/>
<dbReference type="AlphaFoldDB" id="D2V599"/>
<dbReference type="PANTHER" id="PTHR43327:SF10">
    <property type="entry name" value="STOMATIN-LIKE PROTEIN 2, MITOCHONDRIAL"/>
    <property type="match status" value="1"/>
</dbReference>
<dbReference type="SUPFAM" id="SSF117892">
    <property type="entry name" value="Band 7/SPFH domain"/>
    <property type="match status" value="1"/>
</dbReference>
<gene>
    <name evidence="5" type="ORF">NAEGRDRAFT_78652</name>
</gene>
<dbReference type="PANTHER" id="PTHR43327">
    <property type="entry name" value="STOMATIN-LIKE PROTEIN 2, MITOCHONDRIAL"/>
    <property type="match status" value="1"/>
</dbReference>
<dbReference type="CDD" id="cd08829">
    <property type="entry name" value="SPFH_paraslipin"/>
    <property type="match status" value="1"/>
</dbReference>
<organism evidence="6">
    <name type="scientific">Naegleria gruberi</name>
    <name type="common">Amoeba</name>
    <dbReference type="NCBI Taxonomy" id="5762"/>
    <lineage>
        <taxon>Eukaryota</taxon>
        <taxon>Discoba</taxon>
        <taxon>Heterolobosea</taxon>
        <taxon>Tetramitia</taxon>
        <taxon>Eutetramitia</taxon>
        <taxon>Vahlkampfiidae</taxon>
        <taxon>Naegleria</taxon>
    </lineage>
</organism>
<dbReference type="KEGG" id="ngr:NAEGRDRAFT_78652"/>
<dbReference type="InterPro" id="IPR050710">
    <property type="entry name" value="Band7/mec-2_domain"/>
</dbReference>
<evidence type="ECO:0000313" key="5">
    <source>
        <dbReference type="EMBL" id="EFC48073.1"/>
    </source>
</evidence>
<dbReference type="RefSeq" id="XP_002680817.1">
    <property type="nucleotide sequence ID" value="XM_002680771.1"/>
</dbReference>
<dbReference type="FunFam" id="3.30.479.30:FF:000004">
    <property type="entry name" value="Putative membrane protease family, stomatin"/>
    <property type="match status" value="1"/>
</dbReference>
<protein>
    <submittedName>
        <fullName evidence="5">Stomatin-like protein</fullName>
    </submittedName>
</protein>
<dbReference type="Gene3D" id="3.30.479.30">
    <property type="entry name" value="Band 7 domain"/>
    <property type="match status" value="1"/>
</dbReference>
<dbReference type="GO" id="GO:0005739">
    <property type="term" value="C:mitochondrion"/>
    <property type="evidence" value="ECO:0007669"/>
    <property type="project" value="UniProtKB-SubCell"/>
</dbReference>
<dbReference type="GO" id="GO:0098552">
    <property type="term" value="C:side of membrane"/>
    <property type="evidence" value="ECO:0007669"/>
    <property type="project" value="UniProtKB-ARBA"/>
</dbReference>
<keyword evidence="3" id="KW-0496">Mitochondrion</keyword>
<comment type="similarity">
    <text evidence="2">Belongs to the band 7/mec-2 family.</text>
</comment>
<dbReference type="InterPro" id="IPR032435">
    <property type="entry name" value="STML2-like_C"/>
</dbReference>
<evidence type="ECO:0000256" key="1">
    <source>
        <dbReference type="ARBA" id="ARBA00004173"/>
    </source>
</evidence>
<dbReference type="OrthoDB" id="434619at2759"/>
<evidence type="ECO:0000256" key="3">
    <source>
        <dbReference type="ARBA" id="ARBA00023128"/>
    </source>
</evidence>
<proteinExistence type="inferred from homology"/>
<keyword evidence="6" id="KW-1185">Reference proteome</keyword>
<name>D2V599_NAEGR</name>
<dbReference type="InParanoid" id="D2V599"/>
<dbReference type="PRINTS" id="PR00721">
    <property type="entry name" value="STOMATIN"/>
</dbReference>
<feature type="domain" description="Band 7" evidence="4">
    <location>
        <begin position="78"/>
        <end position="236"/>
    </location>
</feature>
<dbReference type="InterPro" id="IPR036013">
    <property type="entry name" value="Band_7/SPFH_dom_sf"/>
</dbReference>
<dbReference type="SMART" id="SM00244">
    <property type="entry name" value="PHB"/>
    <property type="match status" value="1"/>
</dbReference>
<evidence type="ECO:0000256" key="2">
    <source>
        <dbReference type="ARBA" id="ARBA00008164"/>
    </source>
</evidence>
<dbReference type="GO" id="GO:0005886">
    <property type="term" value="C:plasma membrane"/>
    <property type="evidence" value="ECO:0007669"/>
    <property type="project" value="UniProtKB-ARBA"/>
</dbReference>
<dbReference type="InterPro" id="IPR001972">
    <property type="entry name" value="Stomatin_HflK_fam"/>
</dbReference>
<accession>D2V599</accession>
<dbReference type="GeneID" id="8849687"/>
<dbReference type="eggNOG" id="KOG2620">
    <property type="taxonomic scope" value="Eukaryota"/>
</dbReference>
<dbReference type="FunCoup" id="D2V599">
    <property type="interactions" value="414"/>
</dbReference>
<dbReference type="InterPro" id="IPR001107">
    <property type="entry name" value="Band_7"/>
</dbReference>
<dbReference type="Pfam" id="PF16200">
    <property type="entry name" value="Band_7_C"/>
    <property type="match status" value="1"/>
</dbReference>
<reference evidence="5 6" key="1">
    <citation type="journal article" date="2010" name="Cell">
        <title>The genome of Naegleria gruberi illuminates early eukaryotic versatility.</title>
        <authorList>
            <person name="Fritz-Laylin L.K."/>
            <person name="Prochnik S.E."/>
            <person name="Ginger M.L."/>
            <person name="Dacks J.B."/>
            <person name="Carpenter M.L."/>
            <person name="Field M.C."/>
            <person name="Kuo A."/>
            <person name="Paredez A."/>
            <person name="Chapman J."/>
            <person name="Pham J."/>
            <person name="Shu S."/>
            <person name="Neupane R."/>
            <person name="Cipriano M."/>
            <person name="Mancuso J."/>
            <person name="Tu H."/>
            <person name="Salamov A."/>
            <person name="Lindquist E."/>
            <person name="Shapiro H."/>
            <person name="Lucas S."/>
            <person name="Grigoriev I.V."/>
            <person name="Cande W.Z."/>
            <person name="Fulton C."/>
            <person name="Rokhsar D.S."/>
            <person name="Dawson S.C."/>
        </authorList>
    </citation>
    <scope>NUCLEOTIDE SEQUENCE [LARGE SCALE GENOMIC DNA]</scope>
    <source>
        <strain evidence="5 6">NEG-M</strain>
    </source>
</reference>
<dbReference type="Pfam" id="PF01145">
    <property type="entry name" value="Band_7"/>
    <property type="match status" value="1"/>
</dbReference>
<sequence>MLKRSVQSVNRLRKTSQLNKLQNQLLCSLIVRSYQFNSNPTKSEFTVGGNISTHGTIPGLQISGSESYSERLRTTLLSPIIIVPHGEQWVVERFGRFCKTLDSGIHFLLPFLDTVSYKHTTKEIILEVNKQTAITKDNVQLSLDGVLYTRITDAYKASYEIEKPFVAIMNLAQTTMRSEIGKITLDNTFAERQHLNEKIVQGIEKIASGWGISIQRYEIRDIQVPTQIKQAMDLEAEAERKKRKTVLDSLAEKEAQENVAKGRKTAVELISEANMIEEQNIARGRAFAIKANAEAYAEAIERLAAAISNENGEKAVALKIAEQYIEQFGHLAKAGNTVIIPNNVNDISGQVTQAVTIFDQIFNKTKNQTPALSKEQALLRLKEISGVEEPTHVNVTEAPIKPSSKLN</sequence>
<evidence type="ECO:0000259" key="4">
    <source>
        <dbReference type="SMART" id="SM00244"/>
    </source>
</evidence>